<dbReference type="InterPro" id="IPR037764">
    <property type="entry name" value="CEBPZOS"/>
</dbReference>
<keyword evidence="1" id="KW-0812">Transmembrane</keyword>
<name>A0ABD1F1X7_HYPHA</name>
<keyword evidence="1" id="KW-0472">Membrane</keyword>
<evidence type="ECO:0000256" key="1">
    <source>
        <dbReference type="SAM" id="Phobius"/>
    </source>
</evidence>
<comment type="caution">
    <text evidence="2">The sequence shown here is derived from an EMBL/GenBank/DDBJ whole genome shotgun (WGS) entry which is preliminary data.</text>
</comment>
<keyword evidence="1" id="KW-1133">Transmembrane helix</keyword>
<dbReference type="Proteomes" id="UP001566132">
    <property type="component" value="Unassembled WGS sequence"/>
</dbReference>
<accession>A0ABD1F1X7</accession>
<keyword evidence="3" id="KW-1185">Reference proteome</keyword>
<organism evidence="2 3">
    <name type="scientific">Hypothenemus hampei</name>
    <name type="common">Coffee berry borer</name>
    <dbReference type="NCBI Taxonomy" id="57062"/>
    <lineage>
        <taxon>Eukaryota</taxon>
        <taxon>Metazoa</taxon>
        <taxon>Ecdysozoa</taxon>
        <taxon>Arthropoda</taxon>
        <taxon>Hexapoda</taxon>
        <taxon>Insecta</taxon>
        <taxon>Pterygota</taxon>
        <taxon>Neoptera</taxon>
        <taxon>Endopterygota</taxon>
        <taxon>Coleoptera</taxon>
        <taxon>Polyphaga</taxon>
        <taxon>Cucujiformia</taxon>
        <taxon>Curculionidae</taxon>
        <taxon>Scolytinae</taxon>
        <taxon>Hypothenemus</taxon>
    </lineage>
</organism>
<dbReference type="AlphaFoldDB" id="A0ABD1F1X7"/>
<reference evidence="2 3" key="1">
    <citation type="submission" date="2024-05" db="EMBL/GenBank/DDBJ databases">
        <title>Genetic variation in Jamaican populations of the coffee berry borer (Hypothenemus hampei).</title>
        <authorList>
            <person name="Errbii M."/>
            <person name="Myrie A."/>
        </authorList>
    </citation>
    <scope>NUCLEOTIDE SEQUENCE [LARGE SCALE GENOMIC DNA]</scope>
    <source>
        <strain evidence="2">JA-Hopewell-2020-01-JO</strain>
        <tissue evidence="2">Whole body</tissue>
    </source>
</reference>
<proteinExistence type="predicted"/>
<evidence type="ECO:0000313" key="2">
    <source>
        <dbReference type="EMBL" id="KAL1509047.1"/>
    </source>
</evidence>
<feature type="transmembrane region" description="Helical" evidence="1">
    <location>
        <begin position="17"/>
        <end position="36"/>
    </location>
</feature>
<dbReference type="PANTHER" id="PTHR38001:SF1">
    <property type="entry name" value="PROTEIN CEBPZOS"/>
    <property type="match status" value="1"/>
</dbReference>
<protein>
    <submittedName>
        <fullName evidence="2">Uncharacterized protein</fullName>
    </submittedName>
</protein>
<sequence>MLLKHPKPQARKWIKKGALALFIFEGVFFIGSYLGWQKVRTDRDSRKYLNDHFPSILEVFYKTGEFFDSNDRTRKIDQAYWNAQKVNIIV</sequence>
<dbReference type="EMBL" id="JBDJPC010000003">
    <property type="protein sequence ID" value="KAL1509047.1"/>
    <property type="molecule type" value="Genomic_DNA"/>
</dbReference>
<gene>
    <name evidence="2" type="ORF">ABEB36_003848</name>
</gene>
<dbReference type="PANTHER" id="PTHR38001">
    <property type="entry name" value="PROTEIN CEBPZOS"/>
    <property type="match status" value="1"/>
</dbReference>
<evidence type="ECO:0000313" key="3">
    <source>
        <dbReference type="Proteomes" id="UP001566132"/>
    </source>
</evidence>